<evidence type="ECO:0000313" key="2">
    <source>
        <dbReference type="EMBL" id="AII27984.1"/>
    </source>
</evidence>
<protein>
    <submittedName>
        <fullName evidence="2">Uncharacterized protein</fullName>
    </submittedName>
</protein>
<keyword evidence="3" id="KW-1185">Reference proteome</keyword>
<proteinExistence type="predicted"/>
<feature type="transmembrane region" description="Helical" evidence="1">
    <location>
        <begin position="67"/>
        <end position="88"/>
    </location>
</feature>
<keyword evidence="1" id="KW-0812">Transmembrane</keyword>
<sequence length="126" mass="14044">MKKFSWTTVFLFILAGTDLVGTTMLALAGKLPFHYFAASAFIVFALVMFVVRAVIGVKEDIDDPTSFLRVVGASVGVNALFSAYSLWVGNSDRFLHNILTVVIGCIFLATFVYYDVQRYKEERQNA</sequence>
<dbReference type="Proteomes" id="UP000028664">
    <property type="component" value="Segment"/>
</dbReference>
<organism evidence="2 3">
    <name type="scientific">Bacillus phage Bobb</name>
    <dbReference type="NCBI Taxonomy" id="1527469"/>
    <lineage>
        <taxon>Viruses</taxon>
        <taxon>Duplodnaviria</taxon>
        <taxon>Heunggongvirae</taxon>
        <taxon>Uroviricota</taxon>
        <taxon>Caudoviricetes</taxon>
        <taxon>Herelleviridae</taxon>
        <taxon>Bastillevirinae</taxon>
        <taxon>Agatevirus</taxon>
        <taxon>Agatevirus bobb</taxon>
    </lineage>
</organism>
<evidence type="ECO:0000256" key="1">
    <source>
        <dbReference type="SAM" id="Phobius"/>
    </source>
</evidence>
<accession>A0A076G7Q2</accession>
<evidence type="ECO:0000313" key="3">
    <source>
        <dbReference type="Proteomes" id="UP000028664"/>
    </source>
</evidence>
<feature type="transmembrane region" description="Helical" evidence="1">
    <location>
        <begin position="35"/>
        <end position="55"/>
    </location>
</feature>
<keyword evidence="1" id="KW-1133">Transmembrane helix</keyword>
<dbReference type="KEGG" id="vg:20283370"/>
<dbReference type="EMBL" id="KM051843">
    <property type="protein sequence ID" value="AII27984.1"/>
    <property type="molecule type" value="Genomic_DNA"/>
</dbReference>
<keyword evidence="1" id="KW-0472">Membrane</keyword>
<name>A0A076G7Q2_9CAUD</name>
<reference evidence="2 3" key="1">
    <citation type="submission" date="2014-06" db="EMBL/GenBank/DDBJ databases">
        <title>Bioinformatic genomic analysis of Bacillus phage Bobb.</title>
        <authorList>
            <person name="Lewis H.M.N."/>
            <person name="Temple L."/>
            <person name="Barth R.N."/>
            <person name="Bowles K.M."/>
            <person name="Churchin D.I."/>
            <person name="Scott-Croshaw C."/>
            <person name="Glasgow G.H."/>
            <person name="Gloe M.W."/>
            <person name="McGough T.M."/>
            <person name="Nutbrown S.A."/>
            <person name="Romulus S.R."/>
            <person name="Sanders K.A.M."/>
            <person name="Diachok C.R."/>
            <person name="Serigano J.P."/>
            <person name="Shin D."/>
            <person name="Suresh M.H."/>
            <person name="Conner A.R.N."/>
            <person name="Korba R.M."/>
            <person name="Livermore R.J."/>
            <person name="Rohlf M.B."/>
            <person name="Utterback S.D."/>
            <person name="Wilson V.E."/>
        </authorList>
    </citation>
    <scope>NUCLEOTIDE SEQUENCE [LARGE SCALE GENOMIC DNA]</scope>
</reference>
<dbReference type="RefSeq" id="YP_009056352.1">
    <property type="nucleotide sequence ID" value="NC_024792.1"/>
</dbReference>
<feature type="transmembrane region" description="Helical" evidence="1">
    <location>
        <begin position="94"/>
        <end position="114"/>
    </location>
</feature>
<dbReference type="GeneID" id="20283370"/>